<dbReference type="PANTHER" id="PTHR22926">
    <property type="entry name" value="PHOSPHO-N-ACETYLMURAMOYL-PENTAPEPTIDE-TRANSFERASE"/>
    <property type="match status" value="1"/>
</dbReference>
<feature type="transmembrane region" description="Helical" evidence="7">
    <location>
        <begin position="170"/>
        <end position="186"/>
    </location>
</feature>
<keyword evidence="4 7" id="KW-0812">Transmembrane</keyword>
<dbReference type="GO" id="GO:0051992">
    <property type="term" value="F:UDP-N-acetylmuramoyl-L-alanyl-D-glutamyl-meso-2,6-diaminopimelyl-D-alanyl-D-alanine:undecaprenyl-phosphate transferase activity"/>
    <property type="evidence" value="ECO:0007669"/>
    <property type="project" value="RHEA"/>
</dbReference>
<dbReference type="InterPro" id="IPR018480">
    <property type="entry name" value="PNAcMuramoyl-5peptid_Trfase_CS"/>
</dbReference>
<dbReference type="GO" id="GO:0046872">
    <property type="term" value="F:metal ion binding"/>
    <property type="evidence" value="ECO:0007669"/>
    <property type="project" value="UniProtKB-KW"/>
</dbReference>
<evidence type="ECO:0000313" key="10">
    <source>
        <dbReference type="Proteomes" id="UP000229600"/>
    </source>
</evidence>
<keyword evidence="7" id="KW-0961">Cell wall biogenesis/degradation</keyword>
<dbReference type="UniPathway" id="UPA00219"/>
<keyword evidence="5 7" id="KW-1133">Transmembrane helix</keyword>
<comment type="catalytic activity">
    <reaction evidence="7">
        <text>UDP-N-acetyl-alpha-D-muramoyl-L-alanyl-gamma-D-glutamyl-meso-2,6-diaminopimeloyl-D-alanyl-D-alanine + di-trans,octa-cis-undecaprenyl phosphate = di-trans,octa-cis-undecaprenyl diphospho-N-acetyl-alpha-D-muramoyl-L-alanyl-D-glutamyl-meso-2,6-diaminopimeloyl-D-alanyl-D-alanine + UMP</text>
        <dbReference type="Rhea" id="RHEA:28386"/>
        <dbReference type="ChEBI" id="CHEBI:57865"/>
        <dbReference type="ChEBI" id="CHEBI:60392"/>
        <dbReference type="ChEBI" id="CHEBI:61386"/>
        <dbReference type="ChEBI" id="CHEBI:61387"/>
        <dbReference type="EC" id="2.7.8.13"/>
    </reaction>
</comment>
<keyword evidence="7" id="KW-0133">Cell shape</keyword>
<evidence type="ECO:0000256" key="1">
    <source>
        <dbReference type="ARBA" id="ARBA00004141"/>
    </source>
</evidence>
<feature type="binding site" evidence="8">
    <location>
        <position position="225"/>
    </location>
    <ligand>
        <name>Mg(2+)</name>
        <dbReference type="ChEBI" id="CHEBI:18420"/>
    </ligand>
</feature>
<keyword evidence="7 8" id="KW-0479">Metal-binding</keyword>
<reference evidence="9 10" key="1">
    <citation type="submission" date="2017-09" db="EMBL/GenBank/DDBJ databases">
        <title>Depth-based differentiation of microbial function through sediment-hosted aquifers and enrichment of novel symbionts in the deep terrestrial subsurface.</title>
        <authorList>
            <person name="Probst A.J."/>
            <person name="Ladd B."/>
            <person name="Jarett J.K."/>
            <person name="Geller-Mcgrath D.E."/>
            <person name="Sieber C.M."/>
            <person name="Emerson J.B."/>
            <person name="Anantharaman K."/>
            <person name="Thomas B.C."/>
            <person name="Malmstrom R."/>
            <person name="Stieglmeier M."/>
            <person name="Klingl A."/>
            <person name="Woyke T."/>
            <person name="Ryan C.M."/>
            <person name="Banfield J.F."/>
        </authorList>
    </citation>
    <scope>NUCLEOTIDE SEQUENCE [LARGE SCALE GENOMIC DNA]</scope>
    <source>
        <strain evidence="9">CG11_big_fil_rev_8_21_14_0_20_39_34</strain>
    </source>
</reference>
<dbReference type="AlphaFoldDB" id="A0A2H0N524"/>
<dbReference type="Pfam" id="PF00953">
    <property type="entry name" value="Glycos_transf_4"/>
    <property type="match status" value="1"/>
</dbReference>
<evidence type="ECO:0000256" key="5">
    <source>
        <dbReference type="ARBA" id="ARBA00022989"/>
    </source>
</evidence>
<sequence length="377" mass="43189">MLISDMSVDILRTAILFALAATLSAFLWAPLLIKFLYKYKIQRHPEYDATLAMGARRTKYGVPIMGGLLIIITIIVITLLFNWERKFTWMPIAVMTLAALLGGLDDVMNNLIGKKRRIRKIKHVLKLIRVHKDWKQRLWLTLTLPWTFFKRTSLWLGSHPGKGLHVHERLIMQFLAGGIAAWWIYFKLGEHWRQIHIPFDGFLNIGWLIIPLIIFFVMFTANAVNFADGMDGLAGGALIITFAVLTLLSWMYGYNSMAYLNATATGALIAYTYFNIKPARFQMGDVGSLGMGALLAINTIVINQMLLLPFLAFIFYVEILSVIIQIGGRYLLGRRIFKMAPLHHHFELRGWSEEKTVMRFWILHAAFVILGLWIALY</sequence>
<name>A0A2H0N524_9BACT</name>
<keyword evidence="7" id="KW-0131">Cell cycle</keyword>
<feature type="transmembrane region" description="Helical" evidence="7">
    <location>
        <begin position="313"/>
        <end position="332"/>
    </location>
</feature>
<dbReference type="EC" id="2.7.8.13" evidence="7"/>
<dbReference type="GO" id="GO:0071555">
    <property type="term" value="P:cell wall organization"/>
    <property type="evidence" value="ECO:0007669"/>
    <property type="project" value="UniProtKB-KW"/>
</dbReference>
<dbReference type="GO" id="GO:0009252">
    <property type="term" value="P:peptidoglycan biosynthetic process"/>
    <property type="evidence" value="ECO:0007669"/>
    <property type="project" value="UniProtKB-UniRule"/>
</dbReference>
<proteinExistence type="inferred from homology"/>
<dbReference type="GO" id="GO:0008360">
    <property type="term" value="P:regulation of cell shape"/>
    <property type="evidence" value="ECO:0007669"/>
    <property type="project" value="UniProtKB-KW"/>
</dbReference>
<evidence type="ECO:0000256" key="3">
    <source>
        <dbReference type="ARBA" id="ARBA00022679"/>
    </source>
</evidence>
<keyword evidence="6 7" id="KW-0472">Membrane</keyword>
<dbReference type="GO" id="GO:0008963">
    <property type="term" value="F:phospho-N-acetylmuramoyl-pentapeptide-transferase activity"/>
    <property type="evidence" value="ECO:0007669"/>
    <property type="project" value="UniProtKB-UniRule"/>
</dbReference>
<evidence type="ECO:0000256" key="4">
    <source>
        <dbReference type="ARBA" id="ARBA00022692"/>
    </source>
</evidence>
<comment type="pathway">
    <text evidence="7">Cell wall biogenesis; peptidoglycan biosynthesis.</text>
</comment>
<feature type="binding site" evidence="8">
    <location>
        <position position="285"/>
    </location>
    <ligand>
        <name>Mg(2+)</name>
        <dbReference type="ChEBI" id="CHEBI:18420"/>
    </ligand>
</feature>
<dbReference type="GO" id="GO:0005886">
    <property type="term" value="C:plasma membrane"/>
    <property type="evidence" value="ECO:0007669"/>
    <property type="project" value="UniProtKB-SubCell"/>
</dbReference>
<feature type="transmembrane region" description="Helical" evidence="7">
    <location>
        <begin position="206"/>
        <end position="226"/>
    </location>
</feature>
<dbReference type="InterPro" id="IPR003524">
    <property type="entry name" value="PNAcMuramoyl-5peptid_Trfase"/>
</dbReference>
<evidence type="ECO:0000256" key="6">
    <source>
        <dbReference type="ARBA" id="ARBA00023136"/>
    </source>
</evidence>
<keyword evidence="7" id="KW-0132">Cell division</keyword>
<keyword evidence="7" id="KW-0573">Peptidoglycan synthesis</keyword>
<feature type="transmembrane region" description="Helical" evidence="7">
    <location>
        <begin position="233"/>
        <end position="252"/>
    </location>
</feature>
<dbReference type="Proteomes" id="UP000229600">
    <property type="component" value="Unassembled WGS sequence"/>
</dbReference>
<dbReference type="EMBL" id="PCWN01000007">
    <property type="protein sequence ID" value="PIR03997.1"/>
    <property type="molecule type" value="Genomic_DNA"/>
</dbReference>
<evidence type="ECO:0000256" key="8">
    <source>
        <dbReference type="PIRSR" id="PIRSR600715-1"/>
    </source>
</evidence>
<dbReference type="PROSITE" id="PS01348">
    <property type="entry name" value="MRAY_2"/>
    <property type="match status" value="1"/>
</dbReference>
<dbReference type="InterPro" id="IPR000715">
    <property type="entry name" value="Glycosyl_transferase_4"/>
</dbReference>
<feature type="transmembrane region" description="Helical" evidence="7">
    <location>
        <begin position="14"/>
        <end position="37"/>
    </location>
</feature>
<evidence type="ECO:0000256" key="7">
    <source>
        <dbReference type="HAMAP-Rule" id="MF_00038"/>
    </source>
</evidence>
<dbReference type="HAMAP" id="MF_00038">
    <property type="entry name" value="MraY"/>
    <property type="match status" value="1"/>
</dbReference>
<comment type="subcellular location">
    <subcellularLocation>
        <location evidence="7">Cell membrane</location>
        <topology evidence="7">Multi-pass membrane protein</topology>
    </subcellularLocation>
    <subcellularLocation>
        <location evidence="1">Membrane</location>
        <topology evidence="1">Multi-pass membrane protein</topology>
    </subcellularLocation>
</comment>
<keyword evidence="3 7" id="KW-0808">Transferase</keyword>
<dbReference type="PANTHER" id="PTHR22926:SF5">
    <property type="entry name" value="PHOSPHO-N-ACETYLMURAMOYL-PENTAPEPTIDE-TRANSFERASE HOMOLOG"/>
    <property type="match status" value="1"/>
</dbReference>
<comment type="function">
    <text evidence="7">Catalyzes the initial step of the lipid cycle reactions in the biosynthesis of the cell wall peptidoglycan: transfers peptidoglycan precursor phospho-MurNAc-pentapeptide from UDP-MurNAc-pentapeptide onto the lipid carrier undecaprenyl phosphate, yielding undecaprenyl-pyrophosphoryl-MurNAc-pentapeptide, known as lipid I.</text>
</comment>
<feature type="transmembrane region" description="Helical" evidence="7">
    <location>
        <begin position="357"/>
        <end position="376"/>
    </location>
</feature>
<protein>
    <recommendedName>
        <fullName evidence="7">Phospho-N-acetylmuramoyl-pentapeptide-transferase</fullName>
        <ecNumber evidence="7">2.7.8.13</ecNumber>
    </recommendedName>
    <alternativeName>
        <fullName evidence="7">UDP-MurNAc-pentapeptide phosphotransferase</fullName>
    </alternativeName>
</protein>
<organism evidence="9 10">
    <name type="scientific">Candidatus Magasanikbacteria bacterium CG11_big_fil_rev_8_21_14_0_20_39_34</name>
    <dbReference type="NCBI Taxonomy" id="1974653"/>
    <lineage>
        <taxon>Bacteria</taxon>
        <taxon>Candidatus Magasanikiibacteriota</taxon>
    </lineage>
</organism>
<comment type="cofactor">
    <cofactor evidence="7 8">
        <name>Mg(2+)</name>
        <dbReference type="ChEBI" id="CHEBI:18420"/>
    </cofactor>
</comment>
<comment type="caution">
    <text evidence="9">The sequence shown here is derived from an EMBL/GenBank/DDBJ whole genome shotgun (WGS) entry which is preliminary data.</text>
</comment>
<keyword evidence="7" id="KW-1003">Cell membrane</keyword>
<comment type="similarity">
    <text evidence="2 7">Belongs to the glycosyltransferase 4 family. MraY subfamily.</text>
</comment>
<accession>A0A2H0N524</accession>
<dbReference type="CDD" id="cd06852">
    <property type="entry name" value="GT_MraY"/>
    <property type="match status" value="1"/>
</dbReference>
<evidence type="ECO:0000313" key="9">
    <source>
        <dbReference type="EMBL" id="PIR03997.1"/>
    </source>
</evidence>
<feature type="transmembrane region" description="Helical" evidence="7">
    <location>
        <begin position="89"/>
        <end position="112"/>
    </location>
</feature>
<keyword evidence="7 8" id="KW-0460">Magnesium</keyword>
<dbReference type="GO" id="GO:0051301">
    <property type="term" value="P:cell division"/>
    <property type="evidence" value="ECO:0007669"/>
    <property type="project" value="UniProtKB-KW"/>
</dbReference>
<gene>
    <name evidence="7" type="primary">mraY</name>
    <name evidence="9" type="ORF">COV59_02325</name>
</gene>
<evidence type="ECO:0000256" key="2">
    <source>
        <dbReference type="ARBA" id="ARBA00005583"/>
    </source>
</evidence>
<feature type="transmembrane region" description="Helical" evidence="7">
    <location>
        <begin position="60"/>
        <end position="83"/>
    </location>
</feature>
<feature type="transmembrane region" description="Helical" evidence="7">
    <location>
        <begin position="286"/>
        <end position="307"/>
    </location>
</feature>